<reference evidence="1 2" key="1">
    <citation type="submission" date="2023-11" db="EMBL/GenBank/DDBJ databases">
        <title>A Novel Polar Bacteriovorax (B. antarcticus) Isolated from the Biocrust in Antarctica.</title>
        <authorList>
            <person name="Mun W."/>
            <person name="Choi S.Y."/>
            <person name="Mitchell R.J."/>
        </authorList>
    </citation>
    <scope>NUCLEOTIDE SEQUENCE [LARGE SCALE GENOMIC DNA]</scope>
    <source>
        <strain evidence="1 2">PP10</strain>
    </source>
</reference>
<comment type="caution">
    <text evidence="1">The sequence shown here is derived from an EMBL/GenBank/DDBJ whole genome shotgun (WGS) entry which is preliminary data.</text>
</comment>
<evidence type="ECO:0000313" key="1">
    <source>
        <dbReference type="EMBL" id="MEA9356858.1"/>
    </source>
</evidence>
<sequence>MFAPTPVPSKPLTFSEKKNCSSQSYAYITKRDEAREKKVTLYEHNKLQERTVDWYLTKEADLQSCYTEFIKAGRTEEYHVCLAIGVSSKSKIDFAEASDEVNKLDAGLKSCLEKKLKSYDAKSLKAKFGNKFIMPLRLPAKKV</sequence>
<protein>
    <submittedName>
        <fullName evidence="1">Uncharacterized protein</fullName>
    </submittedName>
</protein>
<organism evidence="1 2">
    <name type="scientific">Bacteriovorax antarcticus</name>
    <dbReference type="NCBI Taxonomy" id="3088717"/>
    <lineage>
        <taxon>Bacteria</taxon>
        <taxon>Pseudomonadati</taxon>
        <taxon>Bdellovibrionota</taxon>
        <taxon>Bacteriovoracia</taxon>
        <taxon>Bacteriovoracales</taxon>
        <taxon>Bacteriovoracaceae</taxon>
        <taxon>Bacteriovorax</taxon>
    </lineage>
</organism>
<dbReference type="Proteomes" id="UP001302274">
    <property type="component" value="Unassembled WGS sequence"/>
</dbReference>
<name>A0ABU5VWY4_9BACT</name>
<proteinExistence type="predicted"/>
<accession>A0ABU5VWY4</accession>
<dbReference type="EMBL" id="JAYGJQ010000002">
    <property type="protein sequence ID" value="MEA9356858.1"/>
    <property type="molecule type" value="Genomic_DNA"/>
</dbReference>
<evidence type="ECO:0000313" key="2">
    <source>
        <dbReference type="Proteomes" id="UP001302274"/>
    </source>
</evidence>
<dbReference type="RefSeq" id="WP_323576753.1">
    <property type="nucleotide sequence ID" value="NZ_JAYGJQ010000002.1"/>
</dbReference>
<gene>
    <name evidence="1" type="ORF">SHI21_11605</name>
</gene>
<keyword evidence="2" id="KW-1185">Reference proteome</keyword>